<protein>
    <submittedName>
        <fullName evidence="4">Response regulator receiver domain-containing protein</fullName>
    </submittedName>
</protein>
<dbReference type="SUPFAM" id="SSF52172">
    <property type="entry name" value="CheY-like"/>
    <property type="match status" value="1"/>
</dbReference>
<reference evidence="5" key="1">
    <citation type="submission" date="2017-04" db="EMBL/GenBank/DDBJ databases">
        <authorList>
            <person name="Varghese N."/>
            <person name="Submissions S."/>
        </authorList>
    </citation>
    <scope>NUCLEOTIDE SEQUENCE [LARGE SCALE GENOMIC DNA]</scope>
    <source>
        <strain evidence="5">RKEM611</strain>
    </source>
</reference>
<dbReference type="SMART" id="SM00448">
    <property type="entry name" value="REC"/>
    <property type="match status" value="1"/>
</dbReference>
<dbReference type="STRING" id="1513793.SAMN06296036_13542"/>
<keyword evidence="5" id="KW-1185">Reference proteome</keyword>
<name>A0A1Y6CWV4_9BACT</name>
<proteinExistence type="predicted"/>
<evidence type="ECO:0000256" key="1">
    <source>
        <dbReference type="ARBA" id="ARBA00022553"/>
    </source>
</evidence>
<dbReference type="Proteomes" id="UP000192907">
    <property type="component" value="Unassembled WGS sequence"/>
</dbReference>
<sequence length="133" mass="15013">MNFLVVDDDEEVALVISEMFRDLGHDTYIVATGMEAIQVLGDESCFFTVDAVYTDIMMLEMNGIDLAHEIVAIDPHMPVIAVSGASLESIEKFELNNDLFFHLLRKPLSESDLKTSIQKLVAFYPLTQKKDKR</sequence>
<dbReference type="InterPro" id="IPR011006">
    <property type="entry name" value="CheY-like_superfamily"/>
</dbReference>
<accession>A0A1Y6CWV4</accession>
<dbReference type="Gene3D" id="3.40.50.2300">
    <property type="match status" value="1"/>
</dbReference>
<dbReference type="InterPro" id="IPR050595">
    <property type="entry name" value="Bact_response_regulator"/>
</dbReference>
<dbReference type="EMBL" id="FWZT01000035">
    <property type="protein sequence ID" value="SMF80688.1"/>
    <property type="molecule type" value="Genomic_DNA"/>
</dbReference>
<dbReference type="CDD" id="cd00156">
    <property type="entry name" value="REC"/>
    <property type="match status" value="1"/>
</dbReference>
<keyword evidence="1 2" id="KW-0597">Phosphoprotein</keyword>
<dbReference type="GO" id="GO:0000160">
    <property type="term" value="P:phosphorelay signal transduction system"/>
    <property type="evidence" value="ECO:0007669"/>
    <property type="project" value="InterPro"/>
</dbReference>
<dbReference type="RefSeq" id="WP_132325665.1">
    <property type="nucleotide sequence ID" value="NZ_FWZT01000035.1"/>
</dbReference>
<evidence type="ECO:0000259" key="3">
    <source>
        <dbReference type="PROSITE" id="PS50110"/>
    </source>
</evidence>
<evidence type="ECO:0000313" key="4">
    <source>
        <dbReference type="EMBL" id="SMF80688.1"/>
    </source>
</evidence>
<evidence type="ECO:0000256" key="2">
    <source>
        <dbReference type="PROSITE-ProRule" id="PRU00169"/>
    </source>
</evidence>
<dbReference type="PANTHER" id="PTHR44591">
    <property type="entry name" value="STRESS RESPONSE REGULATOR PROTEIN 1"/>
    <property type="match status" value="1"/>
</dbReference>
<dbReference type="AlphaFoldDB" id="A0A1Y6CWV4"/>
<feature type="modified residue" description="4-aspartylphosphate" evidence="2">
    <location>
        <position position="55"/>
    </location>
</feature>
<dbReference type="PROSITE" id="PS50110">
    <property type="entry name" value="RESPONSE_REGULATORY"/>
    <property type="match status" value="1"/>
</dbReference>
<dbReference type="PANTHER" id="PTHR44591:SF3">
    <property type="entry name" value="RESPONSE REGULATORY DOMAIN-CONTAINING PROTEIN"/>
    <property type="match status" value="1"/>
</dbReference>
<dbReference type="Pfam" id="PF00072">
    <property type="entry name" value="Response_reg"/>
    <property type="match status" value="1"/>
</dbReference>
<dbReference type="InterPro" id="IPR001789">
    <property type="entry name" value="Sig_transdc_resp-reg_receiver"/>
</dbReference>
<gene>
    <name evidence="4" type="ORF">SAMN06296036_13542</name>
</gene>
<feature type="domain" description="Response regulatory" evidence="3">
    <location>
        <begin position="2"/>
        <end position="121"/>
    </location>
</feature>
<dbReference type="OrthoDB" id="9801101at2"/>
<organism evidence="4 5">
    <name type="scientific">Pseudobacteriovorax antillogorgiicola</name>
    <dbReference type="NCBI Taxonomy" id="1513793"/>
    <lineage>
        <taxon>Bacteria</taxon>
        <taxon>Pseudomonadati</taxon>
        <taxon>Bdellovibrionota</taxon>
        <taxon>Oligoflexia</taxon>
        <taxon>Oligoflexales</taxon>
        <taxon>Pseudobacteriovoracaceae</taxon>
        <taxon>Pseudobacteriovorax</taxon>
    </lineage>
</organism>
<evidence type="ECO:0000313" key="5">
    <source>
        <dbReference type="Proteomes" id="UP000192907"/>
    </source>
</evidence>